<reference evidence="2 3" key="1">
    <citation type="submission" date="2020-05" db="EMBL/GenBank/DDBJ databases">
        <title>Bremerella alba sp. nov., a novel planctomycete isolated from the surface of the macroalga Fucus spiralis.</title>
        <authorList>
            <person name="Godinho O."/>
            <person name="Botelho R."/>
            <person name="Albuquerque L."/>
            <person name="Wiegand S."/>
            <person name="Da Costa M.S."/>
            <person name="Lobo-Da-Cunha A."/>
            <person name="Jogler C."/>
            <person name="Lage O.M."/>
        </authorList>
    </citation>
    <scope>NUCLEOTIDE SEQUENCE [LARGE SCALE GENOMIC DNA]</scope>
    <source>
        <strain evidence="2 3">FF15</strain>
    </source>
</reference>
<keyword evidence="1" id="KW-0732">Signal</keyword>
<evidence type="ECO:0008006" key="4">
    <source>
        <dbReference type="Google" id="ProtNLM"/>
    </source>
</evidence>
<evidence type="ECO:0000256" key="1">
    <source>
        <dbReference type="SAM" id="SignalP"/>
    </source>
</evidence>
<organism evidence="2 3">
    <name type="scientific">Bremerella alba</name>
    <dbReference type="NCBI Taxonomy" id="980252"/>
    <lineage>
        <taxon>Bacteria</taxon>
        <taxon>Pseudomonadati</taxon>
        <taxon>Planctomycetota</taxon>
        <taxon>Planctomycetia</taxon>
        <taxon>Pirellulales</taxon>
        <taxon>Pirellulaceae</taxon>
        <taxon>Bremerella</taxon>
    </lineage>
</organism>
<sequence length="141" mass="14769">MTMYSHILTATFAVLCVLPVLGCSPGNKSGEVEVSGTATIDGEPIPAGSISFVATDKSAPTGGGVIKDGQFTGFTMPGTKKVLVVGSKVVGKEKLYDTPDSPTRDKLESIVPPKYQSIQTTPLEVTIEGAQQDLLIEVSRK</sequence>
<comment type="caution">
    <text evidence="2">The sequence shown here is derived from an EMBL/GenBank/DDBJ whole genome shotgun (WGS) entry which is preliminary data.</text>
</comment>
<proteinExistence type="predicted"/>
<feature type="signal peptide" evidence="1">
    <location>
        <begin position="1"/>
        <end position="22"/>
    </location>
</feature>
<dbReference type="AlphaFoldDB" id="A0A7V9A7R7"/>
<feature type="chain" id="PRO_5031430232" description="Carboxypeptidase regulatory-like domain-containing protein" evidence="1">
    <location>
        <begin position="23"/>
        <end position="141"/>
    </location>
</feature>
<dbReference type="EMBL" id="JABRWO010000007">
    <property type="protein sequence ID" value="MBA2115637.1"/>
    <property type="molecule type" value="Genomic_DNA"/>
</dbReference>
<evidence type="ECO:0000313" key="2">
    <source>
        <dbReference type="EMBL" id="MBA2115637.1"/>
    </source>
</evidence>
<accession>A0A7V9A7R7</accession>
<protein>
    <recommendedName>
        <fullName evidence="4">Carboxypeptidase regulatory-like domain-containing protein</fullName>
    </recommendedName>
</protein>
<evidence type="ECO:0000313" key="3">
    <source>
        <dbReference type="Proteomes" id="UP000551616"/>
    </source>
</evidence>
<name>A0A7V9A7R7_9BACT</name>
<dbReference type="Proteomes" id="UP000551616">
    <property type="component" value="Unassembled WGS sequence"/>
</dbReference>
<gene>
    <name evidence="2" type="ORF">HOV93_28210</name>
</gene>
<keyword evidence="3" id="KW-1185">Reference proteome</keyword>